<comment type="caution">
    <text evidence="1">The sequence shown here is derived from an EMBL/GenBank/DDBJ whole genome shotgun (WGS) entry which is preliminary data.</text>
</comment>
<evidence type="ECO:0000313" key="2">
    <source>
        <dbReference type="Proteomes" id="UP001174934"/>
    </source>
</evidence>
<sequence length="121" mass="13684">MLGRVYVLQFGWAAGDAIGSVYMLLRRLRFCVICYRRPQRLSLLCGSALFCAWADIHGHTHTQTHTCAYPSARLIFHIGSGCGCASVNNWRVVRRLLFGRAGSNTLNILWHDRRVFAFLLG</sequence>
<reference evidence="1" key="1">
    <citation type="submission" date="2023-06" db="EMBL/GenBank/DDBJ databases">
        <title>Genome-scale phylogeny and comparative genomics of the fungal order Sordariales.</title>
        <authorList>
            <consortium name="Lawrence Berkeley National Laboratory"/>
            <person name="Hensen N."/>
            <person name="Bonometti L."/>
            <person name="Westerberg I."/>
            <person name="Brannstrom I.O."/>
            <person name="Guillou S."/>
            <person name="Cros-Aarteil S."/>
            <person name="Calhoun S."/>
            <person name="Haridas S."/>
            <person name="Kuo A."/>
            <person name="Mondo S."/>
            <person name="Pangilinan J."/>
            <person name="Riley R."/>
            <person name="LaButti K."/>
            <person name="Andreopoulos B."/>
            <person name="Lipzen A."/>
            <person name="Chen C."/>
            <person name="Yanf M."/>
            <person name="Daum C."/>
            <person name="Ng V."/>
            <person name="Clum A."/>
            <person name="Steindorff A."/>
            <person name="Ohm R."/>
            <person name="Martin F."/>
            <person name="Silar P."/>
            <person name="Natvig D."/>
            <person name="Lalanne C."/>
            <person name="Gautier V."/>
            <person name="Ament-velasquez S.L."/>
            <person name="Kruys A."/>
            <person name="Hutchinson M.I."/>
            <person name="Powell A.J."/>
            <person name="Barry K."/>
            <person name="Miller A.N."/>
            <person name="Grigoriev I.V."/>
            <person name="Debuchy R."/>
            <person name="Gladieux P."/>
            <person name="Thoren M.H."/>
            <person name="Johannesson H."/>
        </authorList>
    </citation>
    <scope>NUCLEOTIDE SEQUENCE</scope>
    <source>
        <strain evidence="1">SMH3391-2</strain>
    </source>
</reference>
<name>A0AA39WGH8_9PEZI</name>
<organism evidence="1 2">
    <name type="scientific">Bombardia bombarda</name>
    <dbReference type="NCBI Taxonomy" id="252184"/>
    <lineage>
        <taxon>Eukaryota</taxon>
        <taxon>Fungi</taxon>
        <taxon>Dikarya</taxon>
        <taxon>Ascomycota</taxon>
        <taxon>Pezizomycotina</taxon>
        <taxon>Sordariomycetes</taxon>
        <taxon>Sordariomycetidae</taxon>
        <taxon>Sordariales</taxon>
        <taxon>Lasiosphaeriaceae</taxon>
        <taxon>Bombardia</taxon>
    </lineage>
</organism>
<dbReference type="EMBL" id="JAULSR010000007">
    <property type="protein sequence ID" value="KAK0614979.1"/>
    <property type="molecule type" value="Genomic_DNA"/>
</dbReference>
<accession>A0AA39WGH8</accession>
<evidence type="ECO:0000313" key="1">
    <source>
        <dbReference type="EMBL" id="KAK0614979.1"/>
    </source>
</evidence>
<gene>
    <name evidence="1" type="ORF">B0T17DRAFT_540766</name>
</gene>
<protein>
    <submittedName>
        <fullName evidence="1">Uncharacterized protein</fullName>
    </submittedName>
</protein>
<keyword evidence="2" id="KW-1185">Reference proteome</keyword>
<dbReference type="Proteomes" id="UP001174934">
    <property type="component" value="Unassembled WGS sequence"/>
</dbReference>
<dbReference type="AlphaFoldDB" id="A0AA39WGH8"/>
<proteinExistence type="predicted"/>